<name>A0A0A0LB12_CUCSA</name>
<dbReference type="InterPro" id="IPR011050">
    <property type="entry name" value="Pectin_lyase_fold/virulence"/>
</dbReference>
<comment type="catalytic activity">
    <reaction evidence="9">
        <text>[(1-&gt;4)-alpha-D-galacturonosyl methyl ester](n) + n H2O = [(1-&gt;4)-alpha-D-galacturonosyl](n) + n methanol + n H(+)</text>
        <dbReference type="Rhea" id="RHEA:22380"/>
        <dbReference type="Rhea" id="RHEA-COMP:14570"/>
        <dbReference type="Rhea" id="RHEA-COMP:14573"/>
        <dbReference type="ChEBI" id="CHEBI:15377"/>
        <dbReference type="ChEBI" id="CHEBI:15378"/>
        <dbReference type="ChEBI" id="CHEBI:17790"/>
        <dbReference type="ChEBI" id="CHEBI:140522"/>
        <dbReference type="ChEBI" id="CHEBI:140523"/>
        <dbReference type="EC" id="3.1.1.11"/>
    </reaction>
</comment>
<dbReference type="Pfam" id="PF01095">
    <property type="entry name" value="Pectinesterase"/>
    <property type="match status" value="1"/>
</dbReference>
<reference evidence="13 14" key="2">
    <citation type="journal article" date="2009" name="PLoS ONE">
        <title>An integrated genetic and cytogenetic map of the cucumber genome.</title>
        <authorList>
            <person name="Ren Y."/>
            <person name="Zhang Z."/>
            <person name="Liu J."/>
            <person name="Staub J.E."/>
            <person name="Han Y."/>
            <person name="Cheng Z."/>
            <person name="Li X."/>
            <person name="Lu J."/>
            <person name="Miao H."/>
            <person name="Kang H."/>
            <person name="Xie B."/>
            <person name="Gu X."/>
            <person name="Wang X."/>
            <person name="Du Y."/>
            <person name="Jin W."/>
            <person name="Huang S."/>
        </authorList>
    </citation>
    <scope>NUCLEOTIDE SEQUENCE [LARGE SCALE GENOMIC DNA]</scope>
    <source>
        <strain evidence="14">cv. 9930</strain>
    </source>
</reference>
<evidence type="ECO:0000256" key="4">
    <source>
        <dbReference type="ARBA" id="ARBA00013229"/>
    </source>
</evidence>
<keyword evidence="8" id="KW-0325">Glycoprotein</keyword>
<gene>
    <name evidence="13" type="ORF">Csa_3G536660</name>
</gene>
<dbReference type="PANTHER" id="PTHR31321">
    <property type="entry name" value="ACYL-COA THIOESTER HYDROLASE YBHC-RELATED"/>
    <property type="match status" value="1"/>
</dbReference>
<accession>A0A0A0LB12</accession>
<evidence type="ECO:0000256" key="7">
    <source>
        <dbReference type="ARBA" id="ARBA00023085"/>
    </source>
</evidence>
<comment type="similarity">
    <text evidence="3">Belongs to the pectinesterase family.</text>
</comment>
<dbReference type="Gene3D" id="2.160.20.10">
    <property type="entry name" value="Single-stranded right-handed beta-helix, Pectin lyase-like"/>
    <property type="match status" value="1"/>
</dbReference>
<sequence>MEHYYSKEISLFIITTLVVLFCVKVSKALDDCELNYNDPHKVAYTIVVDKLGKGNFTTIQSAINSVPSQSTKWIRIQISPGIYTEKVTIPSEKSCIFLDGSGLQVTEIHWNDHETTAASPTFTASAQNLVVQGITFRNTYNARGSVMRREDIKPALAALIQGDKVIFHKCGFIGLQDTLWDGPGRHLFTQCYIEGVIDVISGFGQSIYKECVINIPVNAYAPLLNEGFITAQGKENPNESSGFVFLRCIVQGSGNVFLGRAYRPFSTVIFHLCFLPSCINPAGWNSWLQAGHESDLTYSETRCIGPGADTSSRVPWVNRLDAFHIRSFTDISYIDPQGYWTSRIPLLS</sequence>
<dbReference type="STRING" id="3659.A0A0A0LB12"/>
<evidence type="ECO:0000256" key="11">
    <source>
        <dbReference type="SAM" id="SignalP"/>
    </source>
</evidence>
<dbReference type="GO" id="GO:0042545">
    <property type="term" value="P:cell wall modification"/>
    <property type="evidence" value="ECO:0007669"/>
    <property type="project" value="InterPro"/>
</dbReference>
<keyword evidence="6" id="KW-0378">Hydrolase</keyword>
<evidence type="ECO:0000256" key="8">
    <source>
        <dbReference type="ARBA" id="ARBA00023180"/>
    </source>
</evidence>
<evidence type="ECO:0000259" key="12">
    <source>
        <dbReference type="Pfam" id="PF01095"/>
    </source>
</evidence>
<dbReference type="Proteomes" id="UP000029981">
    <property type="component" value="Chromosome 3"/>
</dbReference>
<comment type="function">
    <text evidence="10">Acts in the modification of cell walls via demethylesterification of cell wall pectin.</text>
</comment>
<dbReference type="AlphaFoldDB" id="A0A0A0LB12"/>
<evidence type="ECO:0000313" key="14">
    <source>
        <dbReference type="Proteomes" id="UP000029981"/>
    </source>
</evidence>
<evidence type="ECO:0000256" key="2">
    <source>
        <dbReference type="ARBA" id="ARBA00005184"/>
    </source>
</evidence>
<comment type="subcellular location">
    <subcellularLocation>
        <location evidence="1">Secreted</location>
        <location evidence="1">Cell wall</location>
    </subcellularLocation>
</comment>
<keyword evidence="7" id="KW-0063">Aspartyl esterase</keyword>
<feature type="domain" description="Pectinesterase catalytic" evidence="12">
    <location>
        <begin position="46"/>
        <end position="334"/>
    </location>
</feature>
<organism evidence="13 14">
    <name type="scientific">Cucumis sativus</name>
    <name type="common">Cucumber</name>
    <dbReference type="NCBI Taxonomy" id="3659"/>
    <lineage>
        <taxon>Eukaryota</taxon>
        <taxon>Viridiplantae</taxon>
        <taxon>Streptophyta</taxon>
        <taxon>Embryophyta</taxon>
        <taxon>Tracheophyta</taxon>
        <taxon>Spermatophyta</taxon>
        <taxon>Magnoliopsida</taxon>
        <taxon>eudicotyledons</taxon>
        <taxon>Gunneridae</taxon>
        <taxon>Pentapetalae</taxon>
        <taxon>rosids</taxon>
        <taxon>fabids</taxon>
        <taxon>Cucurbitales</taxon>
        <taxon>Cucurbitaceae</taxon>
        <taxon>Benincaseae</taxon>
        <taxon>Cucumis</taxon>
    </lineage>
</organism>
<evidence type="ECO:0000256" key="5">
    <source>
        <dbReference type="ARBA" id="ARBA00022512"/>
    </source>
</evidence>
<proteinExistence type="inferred from homology"/>
<dbReference type="GO" id="GO:0030599">
    <property type="term" value="F:pectinesterase activity"/>
    <property type="evidence" value="ECO:0000318"/>
    <property type="project" value="GO_Central"/>
</dbReference>
<evidence type="ECO:0000256" key="1">
    <source>
        <dbReference type="ARBA" id="ARBA00004191"/>
    </source>
</evidence>
<dbReference type="PANTHER" id="PTHR31321:SF134">
    <property type="entry name" value="PECTINESTERASE"/>
    <property type="match status" value="1"/>
</dbReference>
<feature type="chain" id="PRO_5011110811" description="pectinesterase" evidence="11">
    <location>
        <begin position="29"/>
        <end position="348"/>
    </location>
</feature>
<dbReference type="UniPathway" id="UPA00545">
    <property type="reaction ID" value="UER00823"/>
</dbReference>
<dbReference type="SUPFAM" id="SSF51126">
    <property type="entry name" value="Pectin lyase-like"/>
    <property type="match status" value="1"/>
</dbReference>
<keyword evidence="5" id="KW-0964">Secreted</keyword>
<evidence type="ECO:0000313" key="13">
    <source>
        <dbReference type="EMBL" id="KGN58134.1"/>
    </source>
</evidence>
<dbReference type="OMA" id="WAKWTST"/>
<keyword evidence="11" id="KW-0732">Signal</keyword>
<dbReference type="EC" id="3.1.1.11" evidence="4"/>
<dbReference type="FunFam" id="2.160.20.10:FF:000013">
    <property type="entry name" value="Pectinesterase"/>
    <property type="match status" value="1"/>
</dbReference>
<evidence type="ECO:0000256" key="9">
    <source>
        <dbReference type="ARBA" id="ARBA00047928"/>
    </source>
</evidence>
<keyword evidence="5" id="KW-0134">Cell wall</keyword>
<dbReference type="EMBL" id="CM002924">
    <property type="protein sequence ID" value="KGN58134.1"/>
    <property type="molecule type" value="Genomic_DNA"/>
</dbReference>
<evidence type="ECO:0000256" key="6">
    <source>
        <dbReference type="ARBA" id="ARBA00022801"/>
    </source>
</evidence>
<evidence type="ECO:0000256" key="3">
    <source>
        <dbReference type="ARBA" id="ARBA00008891"/>
    </source>
</evidence>
<reference evidence="13 14" key="4">
    <citation type="journal article" date="2011" name="BMC Genomics">
        <title>RNA-Seq improves annotation of protein-coding genes in the cucumber genome.</title>
        <authorList>
            <person name="Li Z."/>
            <person name="Zhang Z."/>
            <person name="Yan P."/>
            <person name="Huang S."/>
            <person name="Fei Z."/>
            <person name="Lin K."/>
        </authorList>
    </citation>
    <scope>NUCLEOTIDE SEQUENCE [LARGE SCALE GENOMIC DNA]</scope>
    <source>
        <strain evidence="14">cv. 9930</strain>
    </source>
</reference>
<dbReference type="InterPro" id="IPR012334">
    <property type="entry name" value="Pectin_lyas_fold"/>
</dbReference>
<keyword evidence="14" id="KW-1185">Reference proteome</keyword>
<dbReference type="InterPro" id="IPR000070">
    <property type="entry name" value="Pectinesterase_cat"/>
</dbReference>
<dbReference type="GO" id="GO:0045490">
    <property type="term" value="P:pectin catabolic process"/>
    <property type="evidence" value="ECO:0000318"/>
    <property type="project" value="GO_Central"/>
</dbReference>
<reference evidence="13 14" key="3">
    <citation type="journal article" date="2010" name="BMC Genomics">
        <title>Transcriptome sequencing and comparative analysis of cucumber flowers with different sex types.</title>
        <authorList>
            <person name="Guo S."/>
            <person name="Zheng Y."/>
            <person name="Joung J.G."/>
            <person name="Liu S."/>
            <person name="Zhang Z."/>
            <person name="Crasta O.R."/>
            <person name="Sobral B.W."/>
            <person name="Xu Y."/>
            <person name="Huang S."/>
            <person name="Fei Z."/>
        </authorList>
    </citation>
    <scope>NUCLEOTIDE SEQUENCE [LARGE SCALE GENOMIC DNA]</scope>
    <source>
        <strain evidence="14">cv. 9930</strain>
    </source>
</reference>
<reference evidence="13 14" key="1">
    <citation type="journal article" date="2009" name="Nat. Genet.">
        <title>The genome of the cucumber, Cucumis sativus L.</title>
        <authorList>
            <person name="Huang S."/>
            <person name="Li R."/>
            <person name="Zhang Z."/>
            <person name="Li L."/>
            <person name="Gu X."/>
            <person name="Fan W."/>
            <person name="Lucas W.J."/>
            <person name="Wang X."/>
            <person name="Xie B."/>
            <person name="Ni P."/>
            <person name="Ren Y."/>
            <person name="Zhu H."/>
            <person name="Li J."/>
            <person name="Lin K."/>
            <person name="Jin W."/>
            <person name="Fei Z."/>
            <person name="Li G."/>
            <person name="Staub J."/>
            <person name="Kilian A."/>
            <person name="van der Vossen E.A."/>
            <person name="Wu Y."/>
            <person name="Guo J."/>
            <person name="He J."/>
            <person name="Jia Z."/>
            <person name="Ren Y."/>
            <person name="Tian G."/>
            <person name="Lu Y."/>
            <person name="Ruan J."/>
            <person name="Qian W."/>
            <person name="Wang M."/>
            <person name="Huang Q."/>
            <person name="Li B."/>
            <person name="Xuan Z."/>
            <person name="Cao J."/>
            <person name="Asan"/>
            <person name="Wu Z."/>
            <person name="Zhang J."/>
            <person name="Cai Q."/>
            <person name="Bai Y."/>
            <person name="Zhao B."/>
            <person name="Han Y."/>
            <person name="Li Y."/>
            <person name="Li X."/>
            <person name="Wang S."/>
            <person name="Shi Q."/>
            <person name="Liu S."/>
            <person name="Cho W.K."/>
            <person name="Kim J.Y."/>
            <person name="Xu Y."/>
            <person name="Heller-Uszynska K."/>
            <person name="Miao H."/>
            <person name="Cheng Z."/>
            <person name="Zhang S."/>
            <person name="Wu J."/>
            <person name="Yang Y."/>
            <person name="Kang H."/>
            <person name="Li M."/>
            <person name="Liang H."/>
            <person name="Ren X."/>
            <person name="Shi Z."/>
            <person name="Wen M."/>
            <person name="Jian M."/>
            <person name="Yang H."/>
            <person name="Zhang G."/>
            <person name="Yang Z."/>
            <person name="Chen R."/>
            <person name="Liu S."/>
            <person name="Li J."/>
            <person name="Ma L."/>
            <person name="Liu H."/>
            <person name="Zhou Y."/>
            <person name="Zhao J."/>
            <person name="Fang X."/>
            <person name="Li G."/>
            <person name="Fang L."/>
            <person name="Li Y."/>
            <person name="Liu D."/>
            <person name="Zheng H."/>
            <person name="Zhang Y."/>
            <person name="Qin N."/>
            <person name="Li Z."/>
            <person name="Yang G."/>
            <person name="Yang S."/>
            <person name="Bolund L."/>
            <person name="Kristiansen K."/>
            <person name="Zheng H."/>
            <person name="Li S."/>
            <person name="Zhang X."/>
            <person name="Yang H."/>
            <person name="Wang J."/>
            <person name="Sun R."/>
            <person name="Zhang B."/>
            <person name="Jiang S."/>
            <person name="Wang J."/>
            <person name="Du Y."/>
            <person name="Li S."/>
        </authorList>
    </citation>
    <scope>NUCLEOTIDE SEQUENCE [LARGE SCALE GENOMIC DNA]</scope>
    <source>
        <strain evidence="14">cv. 9930</strain>
    </source>
</reference>
<dbReference type="Gramene" id="KGN58134">
    <property type="protein sequence ID" value="KGN58134"/>
    <property type="gene ID" value="Csa_3G536660"/>
</dbReference>
<feature type="signal peptide" evidence="11">
    <location>
        <begin position="1"/>
        <end position="28"/>
    </location>
</feature>
<comment type="pathway">
    <text evidence="2">Glycan metabolism; pectin degradation; 2-dehydro-3-deoxy-D-gluconate from pectin: step 1/5.</text>
</comment>
<evidence type="ECO:0000256" key="10">
    <source>
        <dbReference type="ARBA" id="ARBA00057335"/>
    </source>
</evidence>
<protein>
    <recommendedName>
        <fullName evidence="4">pectinesterase</fullName>
        <ecNumber evidence="4">3.1.1.11</ecNumber>
    </recommendedName>
</protein>